<dbReference type="InterPro" id="IPR003439">
    <property type="entry name" value="ABC_transporter-like_ATP-bd"/>
</dbReference>
<dbReference type="CDD" id="cd03268">
    <property type="entry name" value="ABC_BcrA_bacitracin_resist"/>
    <property type="match status" value="1"/>
</dbReference>
<comment type="caution">
    <text evidence="6">The sequence shown here is derived from an EMBL/GenBank/DDBJ whole genome shotgun (WGS) entry which is preliminary data.</text>
</comment>
<dbReference type="Proteomes" id="UP000676917">
    <property type="component" value="Unassembled WGS sequence"/>
</dbReference>
<dbReference type="AlphaFoldDB" id="A0A920C7U6"/>
<protein>
    <submittedName>
        <fullName evidence="6">ABC transporter ATP-binding protein YcbN</fullName>
    </submittedName>
</protein>
<gene>
    <name evidence="6" type="primary">ycbN</name>
    <name evidence="6" type="ORF">J43TS3_26440</name>
</gene>
<evidence type="ECO:0000313" key="6">
    <source>
        <dbReference type="EMBL" id="GIO28033.1"/>
    </source>
</evidence>
<organism evidence="6 7">
    <name type="scientific">Ornithinibacillus bavariensis</name>
    <dbReference type="NCBI Taxonomy" id="545502"/>
    <lineage>
        <taxon>Bacteria</taxon>
        <taxon>Bacillati</taxon>
        <taxon>Bacillota</taxon>
        <taxon>Bacilli</taxon>
        <taxon>Bacillales</taxon>
        <taxon>Bacillaceae</taxon>
        <taxon>Ornithinibacillus</taxon>
    </lineage>
</organism>
<sequence length="312" mass="35601">MHIIRTHNVTKCFQGKEVVSNVNINVKKGEIYGLLGPNGSGKTTLMKMLTNLIKPTAGEIEIFGQRLTPSSSFAVLGRIGSMIEFPIFYEKFTAKENLELHCEYMGYHNKKAINEVLEMVHLINIVNKPVENFSLGMKQRLGIARAIITRPELLILDEPINGLDPVGIREIRNLFKLLAKEYNITMIISSHILAEMEQMADTVGVINKGKLIEEVSMEAMRERNAEYIELITPDITSACFVLEHRLYLQNFKVVDQKIIRIFDQNVSQKEISKTLILNDIEMESMSKKVTSLEEYFMGLVEKENQNQVVKHE</sequence>
<dbReference type="Gene3D" id="3.40.50.300">
    <property type="entry name" value="P-loop containing nucleotide triphosphate hydrolases"/>
    <property type="match status" value="1"/>
</dbReference>
<dbReference type="PANTHER" id="PTHR43335">
    <property type="entry name" value="ABC TRANSPORTER, ATP-BINDING PROTEIN"/>
    <property type="match status" value="1"/>
</dbReference>
<proteinExistence type="inferred from homology"/>
<dbReference type="InterPro" id="IPR003593">
    <property type="entry name" value="AAA+_ATPase"/>
</dbReference>
<comment type="similarity">
    <text evidence="1">Belongs to the ABC transporter superfamily.</text>
</comment>
<dbReference type="PROSITE" id="PS00211">
    <property type="entry name" value="ABC_TRANSPORTER_1"/>
    <property type="match status" value="1"/>
</dbReference>
<dbReference type="InterPro" id="IPR017871">
    <property type="entry name" value="ABC_transporter-like_CS"/>
</dbReference>
<name>A0A920C7U6_9BACI</name>
<keyword evidence="7" id="KW-1185">Reference proteome</keyword>
<evidence type="ECO:0000256" key="3">
    <source>
        <dbReference type="ARBA" id="ARBA00022741"/>
    </source>
</evidence>
<keyword evidence="2" id="KW-0813">Transport</keyword>
<feature type="domain" description="ABC transporter" evidence="5">
    <location>
        <begin position="4"/>
        <end position="233"/>
    </location>
</feature>
<dbReference type="InterPro" id="IPR027417">
    <property type="entry name" value="P-loop_NTPase"/>
</dbReference>
<evidence type="ECO:0000313" key="7">
    <source>
        <dbReference type="Proteomes" id="UP000676917"/>
    </source>
</evidence>
<dbReference type="EMBL" id="BORP01000005">
    <property type="protein sequence ID" value="GIO28033.1"/>
    <property type="molecule type" value="Genomic_DNA"/>
</dbReference>
<evidence type="ECO:0000256" key="1">
    <source>
        <dbReference type="ARBA" id="ARBA00005417"/>
    </source>
</evidence>
<dbReference type="GO" id="GO:0005524">
    <property type="term" value="F:ATP binding"/>
    <property type="evidence" value="ECO:0007669"/>
    <property type="project" value="UniProtKB-KW"/>
</dbReference>
<evidence type="ECO:0000256" key="2">
    <source>
        <dbReference type="ARBA" id="ARBA00022448"/>
    </source>
</evidence>
<dbReference type="GO" id="GO:0016887">
    <property type="term" value="F:ATP hydrolysis activity"/>
    <property type="evidence" value="ECO:0007669"/>
    <property type="project" value="InterPro"/>
</dbReference>
<keyword evidence="4 6" id="KW-0067">ATP-binding</keyword>
<dbReference type="RefSeq" id="WP_212921491.1">
    <property type="nucleotide sequence ID" value="NZ_BORP01000005.1"/>
</dbReference>
<dbReference type="SMART" id="SM00382">
    <property type="entry name" value="AAA"/>
    <property type="match status" value="1"/>
</dbReference>
<keyword evidence="3" id="KW-0547">Nucleotide-binding</keyword>
<dbReference type="SUPFAM" id="SSF52540">
    <property type="entry name" value="P-loop containing nucleoside triphosphate hydrolases"/>
    <property type="match status" value="1"/>
</dbReference>
<dbReference type="Pfam" id="PF00005">
    <property type="entry name" value="ABC_tran"/>
    <property type="match status" value="1"/>
</dbReference>
<reference evidence="6" key="1">
    <citation type="submission" date="2021-03" db="EMBL/GenBank/DDBJ databases">
        <title>Antimicrobial resistance genes in bacteria isolated from Japanese honey, and their potential for conferring macrolide and lincosamide resistance in the American foulbrood pathogen Paenibacillus larvae.</title>
        <authorList>
            <person name="Okamoto M."/>
            <person name="Kumagai M."/>
            <person name="Kanamori H."/>
            <person name="Takamatsu D."/>
        </authorList>
    </citation>
    <scope>NUCLEOTIDE SEQUENCE</scope>
    <source>
        <strain evidence="6">J43TS3</strain>
    </source>
</reference>
<dbReference type="PROSITE" id="PS50893">
    <property type="entry name" value="ABC_TRANSPORTER_2"/>
    <property type="match status" value="1"/>
</dbReference>
<evidence type="ECO:0000259" key="5">
    <source>
        <dbReference type="PROSITE" id="PS50893"/>
    </source>
</evidence>
<evidence type="ECO:0000256" key="4">
    <source>
        <dbReference type="ARBA" id="ARBA00022840"/>
    </source>
</evidence>
<dbReference type="PANTHER" id="PTHR43335:SF8">
    <property type="entry name" value="ABC TRANSPORTER, ATP-BINDING PROTEIN"/>
    <property type="match status" value="1"/>
</dbReference>
<accession>A0A920C7U6</accession>